<evidence type="ECO:0000256" key="1">
    <source>
        <dbReference type="ARBA" id="ARBA00001964"/>
    </source>
</evidence>
<dbReference type="Gene3D" id="3.40.50.970">
    <property type="match status" value="1"/>
</dbReference>
<dbReference type="Pfam" id="PF00456">
    <property type="entry name" value="Transketolase_N"/>
    <property type="match status" value="1"/>
</dbReference>
<organism evidence="5 6">
    <name type="scientific">Thermincola ferriacetica</name>
    <dbReference type="NCBI Taxonomy" id="281456"/>
    <lineage>
        <taxon>Bacteria</taxon>
        <taxon>Bacillati</taxon>
        <taxon>Bacillota</taxon>
        <taxon>Clostridia</taxon>
        <taxon>Eubacteriales</taxon>
        <taxon>Thermincolaceae</taxon>
        <taxon>Thermincola</taxon>
    </lineage>
</organism>
<comment type="caution">
    <text evidence="5">The sequence shown here is derived from an EMBL/GenBank/DDBJ whole genome shotgun (WGS) entry which is preliminary data.</text>
</comment>
<protein>
    <submittedName>
        <fullName evidence="5">Transketolase</fullName>
    </submittedName>
</protein>
<evidence type="ECO:0000256" key="3">
    <source>
        <dbReference type="ARBA" id="ARBA00023052"/>
    </source>
</evidence>
<sequence length="279" mass="30612">MNEAKLQELARKANTIRQHIIRMVGEAKSGHPGGSLSAADIVTTLYFHEMRIRPEEPQWPDRDRFVLSKGHAAPVLYAALAEKGFFPVDELHTLRKINSRLQGHPSMKHLSGVEMSTGSLGQGLSTAVGMALAGKIDRKDFRVYALLGDGEIQEGQIWEAAMAAAHYKLDNLVGILDHNGLQIDGPTCEVMSPEPVADKWQAFGWHVVVIDGHDFKQIISALQEARRVKGKPAMIIANTVKGKGISFMENEVGWHGSAPDAEQVQQALAELQGEVEQNE</sequence>
<dbReference type="Proteomes" id="UP000037175">
    <property type="component" value="Unassembled WGS sequence"/>
</dbReference>
<keyword evidence="6" id="KW-1185">Reference proteome</keyword>
<evidence type="ECO:0000259" key="4">
    <source>
        <dbReference type="Pfam" id="PF00456"/>
    </source>
</evidence>
<comment type="cofactor">
    <cofactor evidence="1">
        <name>thiamine diphosphate</name>
        <dbReference type="ChEBI" id="CHEBI:58937"/>
    </cofactor>
</comment>
<dbReference type="EMBL" id="LGTE01000006">
    <property type="protein sequence ID" value="KNZ70130.1"/>
    <property type="molecule type" value="Genomic_DNA"/>
</dbReference>
<evidence type="ECO:0000313" key="5">
    <source>
        <dbReference type="EMBL" id="KNZ70130.1"/>
    </source>
</evidence>
<dbReference type="PATRIC" id="fig|281456.6.peg.1346"/>
<feature type="domain" description="Transketolase N-terminal" evidence="4">
    <location>
        <begin position="11"/>
        <end position="268"/>
    </location>
</feature>
<dbReference type="PANTHER" id="PTHR47514:SF1">
    <property type="entry name" value="TRANSKETOLASE N-TERMINAL SECTION-RELATED"/>
    <property type="match status" value="1"/>
</dbReference>
<proteinExistence type="inferred from homology"/>
<dbReference type="CDD" id="cd02012">
    <property type="entry name" value="TPP_TK"/>
    <property type="match status" value="1"/>
</dbReference>
<dbReference type="InterPro" id="IPR029061">
    <property type="entry name" value="THDP-binding"/>
</dbReference>
<dbReference type="AlphaFoldDB" id="A0A0L6W3L5"/>
<evidence type="ECO:0000313" key="6">
    <source>
        <dbReference type="Proteomes" id="UP000037175"/>
    </source>
</evidence>
<keyword evidence="3" id="KW-0786">Thiamine pyrophosphate</keyword>
<dbReference type="InterPro" id="IPR005474">
    <property type="entry name" value="Transketolase_N"/>
</dbReference>
<dbReference type="SUPFAM" id="SSF52518">
    <property type="entry name" value="Thiamin diphosphate-binding fold (THDP-binding)"/>
    <property type="match status" value="1"/>
</dbReference>
<dbReference type="RefSeq" id="WP_052217342.1">
    <property type="nucleotide sequence ID" value="NZ_LGTE01000006.1"/>
</dbReference>
<reference evidence="6" key="1">
    <citation type="submission" date="2015-07" db="EMBL/GenBank/DDBJ databases">
        <title>Complete Genome of Thermincola ferriacetica strain Z-0001T.</title>
        <authorList>
            <person name="Lusk B."/>
            <person name="Badalamenti J.P."/>
            <person name="Parameswaran P."/>
            <person name="Bond D.R."/>
            <person name="Torres C.I."/>
        </authorList>
    </citation>
    <scope>NUCLEOTIDE SEQUENCE [LARGE SCALE GENOMIC DNA]</scope>
    <source>
        <strain evidence="6">Z-0001</strain>
    </source>
</reference>
<comment type="similarity">
    <text evidence="2">Belongs to the transketolase family.</text>
</comment>
<evidence type="ECO:0000256" key="2">
    <source>
        <dbReference type="ARBA" id="ARBA00007131"/>
    </source>
</evidence>
<accession>A0A0L6W3L5</accession>
<dbReference type="PANTHER" id="PTHR47514">
    <property type="entry name" value="TRANSKETOLASE N-TERMINAL SECTION-RELATED"/>
    <property type="match status" value="1"/>
</dbReference>
<name>A0A0L6W3L5_9FIRM</name>
<gene>
    <name evidence="5" type="ORF">Tfer_1272</name>
</gene>